<comment type="caution">
    <text evidence="4">The sequence shown here is derived from an EMBL/GenBank/DDBJ whole genome shotgun (WGS) entry which is preliminary data.</text>
</comment>
<dbReference type="FunFam" id="3.40.50.2000:FF:000088">
    <property type="entry name" value="Glycosyltransferase"/>
    <property type="match status" value="2"/>
</dbReference>
<gene>
    <name evidence="4" type="ORF">Ccrd_012982</name>
</gene>
<proteinExistence type="inferred from homology"/>
<dbReference type="InterPro" id="IPR002213">
    <property type="entry name" value="UDP_glucos_trans"/>
</dbReference>
<keyword evidence="5" id="KW-1185">Reference proteome</keyword>
<organism evidence="4 5">
    <name type="scientific">Cynara cardunculus var. scolymus</name>
    <name type="common">Globe artichoke</name>
    <name type="synonym">Cynara scolymus</name>
    <dbReference type="NCBI Taxonomy" id="59895"/>
    <lineage>
        <taxon>Eukaryota</taxon>
        <taxon>Viridiplantae</taxon>
        <taxon>Streptophyta</taxon>
        <taxon>Embryophyta</taxon>
        <taxon>Tracheophyta</taxon>
        <taxon>Spermatophyta</taxon>
        <taxon>Magnoliopsida</taxon>
        <taxon>eudicotyledons</taxon>
        <taxon>Gunneridae</taxon>
        <taxon>Pentapetalae</taxon>
        <taxon>asterids</taxon>
        <taxon>campanulids</taxon>
        <taxon>Asterales</taxon>
        <taxon>Asteraceae</taxon>
        <taxon>Carduoideae</taxon>
        <taxon>Cardueae</taxon>
        <taxon>Carduinae</taxon>
        <taxon>Cynara</taxon>
    </lineage>
</organism>
<comment type="similarity">
    <text evidence="1">Belongs to the UDP-glycosyltransferase family.</text>
</comment>
<dbReference type="SUPFAM" id="SSF53756">
    <property type="entry name" value="UDP-Glycosyltransferase/glycogen phosphorylase"/>
    <property type="match status" value="2"/>
</dbReference>
<evidence type="ECO:0000313" key="5">
    <source>
        <dbReference type="Proteomes" id="UP000243975"/>
    </source>
</evidence>
<keyword evidence="3" id="KW-0808">Transferase</keyword>
<dbReference type="FunFam" id="3.40.50.2000:FF:000037">
    <property type="entry name" value="Glycosyltransferase"/>
    <property type="match status" value="2"/>
</dbReference>
<evidence type="ECO:0000313" key="4">
    <source>
        <dbReference type="EMBL" id="KVI08639.1"/>
    </source>
</evidence>
<evidence type="ECO:0000256" key="2">
    <source>
        <dbReference type="ARBA" id="ARBA00022676"/>
    </source>
</evidence>
<dbReference type="InterPro" id="IPR050481">
    <property type="entry name" value="UDP-glycosyltransf_plant"/>
</dbReference>
<keyword evidence="2" id="KW-0328">Glycosyltransferase</keyword>
<dbReference type="Gramene" id="KVI08639">
    <property type="protein sequence ID" value="KVI08639"/>
    <property type="gene ID" value="Ccrd_012982"/>
</dbReference>
<dbReference type="GO" id="GO:0035251">
    <property type="term" value="F:UDP-glucosyltransferase activity"/>
    <property type="evidence" value="ECO:0007669"/>
    <property type="project" value="InterPro"/>
</dbReference>
<name>A0A103YGF3_CYNCS</name>
<dbReference type="PANTHER" id="PTHR48049:SF60">
    <property type="entry name" value="UDP-GLYCOSYLTRANSFERASE 91B1"/>
    <property type="match status" value="1"/>
</dbReference>
<evidence type="ECO:0000256" key="1">
    <source>
        <dbReference type="ARBA" id="ARBA00009995"/>
    </source>
</evidence>
<sequence>MASLGSSKQLHVAMFPWLAFGHIIPFLQLSKFIAQKGHRVSFLSTTRNIQRLPPSHHLSPLITLVPLTLPPVHHLPQNAEATMDVCTDDVQYLKKAFDGLQHQLTQFLQQNSPDWIIYDFAPYWLPPVAAGLGISRAFFSIYNPWLLAFGGRWFEELIKGSRDRKKMEDFVAPPKLLPLPTNICFRKHEVKWMLDSSSSLNASGVSDMYRSGMILQGSDCMFIRCCYEFEPQWLTLSEESLHLPVIPLGLMPPATTTNVGDEKDDAWVTIKNWLDGQQKGQVVYVALGSEVMLTKTEVRELALGLELSGLPFFWALRQPAGNSTSVELPEGFVERTRNRGMVWKSWVPQLRILNHESVGGFLTHCGWGSIVEGLTLGHPLIMLPFLMDQGLNARALVEKQVGMEIPRNEEDGSFTKESVANSVRLVVVEDEGKMYKAKARELSRIFGDMELQNKYVDDVVQYMEKHTVMFPWLAFGHIIPFLELSKFIAEKGHRVSFLSTTRNIQRLPPSHHLSQLITLVPLTLPPAHHLPQNAEATMDVRTHDIPHLKKAFDGLQHQLTTFLEVESPDWIIYDFAPYWLPSIAAGLGISRAFFSIINPWFLAFLGRSPEELINGSDDRKTVEDFMAPPKWVPFPTKICYQKHEANWILDGSSSLNASGVSDTYRSGMIFQASDCMFIRYCYEFEPQWLTLFEDLHHLPVIPVGLMPPATATNVGDEKDDAWLTIKNWLDGQQKGQVVYVALGSEVMLTKTELGELALGLELSGLPFFWALRKPAGSTESETVELPEGFIERTRDRGMVWKKWVPQLEILSHVSVGGFLTHCGWGSIVEGLALGHPLIMLPFLVDQGLNARALVEKQVGMEVERNEEDGSFSKESVAKSVRLVVVEDKGKMYKEKSMELSRIFGNTKLQKKYTDDFVEYLEKHRSSSVPHQVVGTME</sequence>
<dbReference type="PANTHER" id="PTHR48049">
    <property type="entry name" value="GLYCOSYLTRANSFERASE"/>
    <property type="match status" value="1"/>
</dbReference>
<dbReference type="CDD" id="cd03784">
    <property type="entry name" value="GT1_Gtf-like"/>
    <property type="match status" value="2"/>
</dbReference>
<dbReference type="AlphaFoldDB" id="A0A103YGF3"/>
<protein>
    <submittedName>
        <fullName evidence="4">UDP-glucuronosyl/UDP-glucosyltransferase</fullName>
    </submittedName>
</protein>
<accession>A0A103YGF3</accession>
<dbReference type="PROSITE" id="PS00375">
    <property type="entry name" value="UDPGT"/>
    <property type="match status" value="2"/>
</dbReference>
<dbReference type="Gene3D" id="3.40.50.2000">
    <property type="entry name" value="Glycogen Phosphorylase B"/>
    <property type="match status" value="4"/>
</dbReference>
<dbReference type="Pfam" id="PF00201">
    <property type="entry name" value="UDPGT"/>
    <property type="match status" value="2"/>
</dbReference>
<evidence type="ECO:0000256" key="3">
    <source>
        <dbReference type="ARBA" id="ARBA00022679"/>
    </source>
</evidence>
<dbReference type="EMBL" id="LEKV01001100">
    <property type="protein sequence ID" value="KVI08639.1"/>
    <property type="molecule type" value="Genomic_DNA"/>
</dbReference>
<dbReference type="OMA" id="SSAMDYP"/>
<dbReference type="InterPro" id="IPR035595">
    <property type="entry name" value="UDP_glycos_trans_CS"/>
</dbReference>
<reference evidence="4 5" key="1">
    <citation type="journal article" date="2016" name="Sci. Rep.">
        <title>The genome sequence of the outbreeding globe artichoke constructed de novo incorporating a phase-aware low-pass sequencing strategy of F1 progeny.</title>
        <authorList>
            <person name="Scaglione D."/>
            <person name="Reyes-Chin-Wo S."/>
            <person name="Acquadro A."/>
            <person name="Froenicke L."/>
            <person name="Portis E."/>
            <person name="Beitel C."/>
            <person name="Tirone M."/>
            <person name="Mauro R."/>
            <person name="Lo Monaco A."/>
            <person name="Mauromicale G."/>
            <person name="Faccioli P."/>
            <person name="Cattivelli L."/>
            <person name="Rieseberg L."/>
            <person name="Michelmore R."/>
            <person name="Lanteri S."/>
        </authorList>
    </citation>
    <scope>NUCLEOTIDE SEQUENCE [LARGE SCALE GENOMIC DNA]</scope>
    <source>
        <strain evidence="4">2C</strain>
    </source>
</reference>
<dbReference type="Proteomes" id="UP000243975">
    <property type="component" value="Unassembled WGS sequence"/>
</dbReference>